<protein>
    <submittedName>
        <fullName evidence="2">Uncharacterized protein</fullName>
    </submittedName>
</protein>
<organism evidence="2 3">
    <name type="scientific">Drosophila willistoni</name>
    <name type="common">Fruit fly</name>
    <dbReference type="NCBI Taxonomy" id="7260"/>
    <lineage>
        <taxon>Eukaryota</taxon>
        <taxon>Metazoa</taxon>
        <taxon>Ecdysozoa</taxon>
        <taxon>Arthropoda</taxon>
        <taxon>Hexapoda</taxon>
        <taxon>Insecta</taxon>
        <taxon>Pterygota</taxon>
        <taxon>Neoptera</taxon>
        <taxon>Endopterygota</taxon>
        <taxon>Diptera</taxon>
        <taxon>Brachycera</taxon>
        <taxon>Muscomorpha</taxon>
        <taxon>Ephydroidea</taxon>
        <taxon>Drosophilidae</taxon>
        <taxon>Drosophila</taxon>
        <taxon>Sophophora</taxon>
    </lineage>
</organism>
<reference evidence="2 3" key="1">
    <citation type="journal article" date="2007" name="Nature">
        <title>Evolution of genes and genomes on the Drosophila phylogeny.</title>
        <authorList>
            <consortium name="Drosophila 12 Genomes Consortium"/>
            <person name="Clark A.G."/>
            <person name="Eisen M.B."/>
            <person name="Smith D.R."/>
            <person name="Bergman C.M."/>
            <person name="Oliver B."/>
            <person name="Markow T.A."/>
            <person name="Kaufman T.C."/>
            <person name="Kellis M."/>
            <person name="Gelbart W."/>
            <person name="Iyer V.N."/>
            <person name="Pollard D.A."/>
            <person name="Sackton T.B."/>
            <person name="Larracuente A.M."/>
            <person name="Singh N.D."/>
            <person name="Abad J.P."/>
            <person name="Abt D.N."/>
            <person name="Adryan B."/>
            <person name="Aguade M."/>
            <person name="Akashi H."/>
            <person name="Anderson W.W."/>
            <person name="Aquadro C.F."/>
            <person name="Ardell D.H."/>
            <person name="Arguello R."/>
            <person name="Artieri C.G."/>
            <person name="Barbash D.A."/>
            <person name="Barker D."/>
            <person name="Barsanti P."/>
            <person name="Batterham P."/>
            <person name="Batzoglou S."/>
            <person name="Begun D."/>
            <person name="Bhutkar A."/>
            <person name="Blanco E."/>
            <person name="Bosak S.A."/>
            <person name="Bradley R.K."/>
            <person name="Brand A.D."/>
            <person name="Brent M.R."/>
            <person name="Brooks A.N."/>
            <person name="Brown R.H."/>
            <person name="Butlin R.K."/>
            <person name="Caggese C."/>
            <person name="Calvi B.R."/>
            <person name="Bernardo de Carvalho A."/>
            <person name="Caspi A."/>
            <person name="Castrezana S."/>
            <person name="Celniker S.E."/>
            <person name="Chang J.L."/>
            <person name="Chapple C."/>
            <person name="Chatterji S."/>
            <person name="Chinwalla A."/>
            <person name="Civetta A."/>
            <person name="Clifton S.W."/>
            <person name="Comeron J.M."/>
            <person name="Costello J.C."/>
            <person name="Coyne J.A."/>
            <person name="Daub J."/>
            <person name="David R.G."/>
            <person name="Delcher A.L."/>
            <person name="Delehaunty K."/>
            <person name="Do C.B."/>
            <person name="Ebling H."/>
            <person name="Edwards K."/>
            <person name="Eickbush T."/>
            <person name="Evans J.D."/>
            <person name="Filipski A."/>
            <person name="Findeiss S."/>
            <person name="Freyhult E."/>
            <person name="Fulton L."/>
            <person name="Fulton R."/>
            <person name="Garcia A.C."/>
            <person name="Gardiner A."/>
            <person name="Garfield D.A."/>
            <person name="Garvin B.E."/>
            <person name="Gibson G."/>
            <person name="Gilbert D."/>
            <person name="Gnerre S."/>
            <person name="Godfrey J."/>
            <person name="Good R."/>
            <person name="Gotea V."/>
            <person name="Gravely B."/>
            <person name="Greenberg A.J."/>
            <person name="Griffiths-Jones S."/>
            <person name="Gross S."/>
            <person name="Guigo R."/>
            <person name="Gustafson E.A."/>
            <person name="Haerty W."/>
            <person name="Hahn M.W."/>
            <person name="Halligan D.L."/>
            <person name="Halpern A.L."/>
            <person name="Halter G.M."/>
            <person name="Han M.V."/>
            <person name="Heger A."/>
            <person name="Hillier L."/>
            <person name="Hinrichs A.S."/>
            <person name="Holmes I."/>
            <person name="Hoskins R.A."/>
            <person name="Hubisz M.J."/>
            <person name="Hultmark D."/>
            <person name="Huntley M.A."/>
            <person name="Jaffe D.B."/>
            <person name="Jagadeeshan S."/>
            <person name="Jeck W.R."/>
            <person name="Johnson J."/>
            <person name="Jones C.D."/>
            <person name="Jordan W.C."/>
            <person name="Karpen G.H."/>
            <person name="Kataoka E."/>
            <person name="Keightley P.D."/>
            <person name="Kheradpour P."/>
            <person name="Kirkness E.F."/>
            <person name="Koerich L.B."/>
            <person name="Kristiansen K."/>
            <person name="Kudrna D."/>
            <person name="Kulathinal R.J."/>
            <person name="Kumar S."/>
            <person name="Kwok R."/>
            <person name="Lander E."/>
            <person name="Langley C.H."/>
            <person name="Lapoint R."/>
            <person name="Lazzaro B.P."/>
            <person name="Lee S.J."/>
            <person name="Levesque L."/>
            <person name="Li R."/>
            <person name="Lin C.F."/>
            <person name="Lin M.F."/>
            <person name="Lindblad-Toh K."/>
            <person name="Llopart A."/>
            <person name="Long M."/>
            <person name="Low L."/>
            <person name="Lozovsky E."/>
            <person name="Lu J."/>
            <person name="Luo M."/>
            <person name="Machado C.A."/>
            <person name="Makalowski W."/>
            <person name="Marzo M."/>
            <person name="Matsuda M."/>
            <person name="Matzkin L."/>
            <person name="McAllister B."/>
            <person name="McBride C.S."/>
            <person name="McKernan B."/>
            <person name="McKernan K."/>
            <person name="Mendez-Lago M."/>
            <person name="Minx P."/>
            <person name="Mollenhauer M.U."/>
            <person name="Montooth K."/>
            <person name="Mount S.M."/>
            <person name="Mu X."/>
            <person name="Myers E."/>
            <person name="Negre B."/>
            <person name="Newfeld S."/>
            <person name="Nielsen R."/>
            <person name="Noor M.A."/>
            <person name="O'Grady P."/>
            <person name="Pachter L."/>
            <person name="Papaceit M."/>
            <person name="Parisi M.J."/>
            <person name="Parisi M."/>
            <person name="Parts L."/>
            <person name="Pedersen J.S."/>
            <person name="Pesole G."/>
            <person name="Phillippy A.M."/>
            <person name="Ponting C.P."/>
            <person name="Pop M."/>
            <person name="Porcelli D."/>
            <person name="Powell J.R."/>
            <person name="Prohaska S."/>
            <person name="Pruitt K."/>
            <person name="Puig M."/>
            <person name="Quesneville H."/>
            <person name="Ram K.R."/>
            <person name="Rand D."/>
            <person name="Rasmussen M.D."/>
            <person name="Reed L.K."/>
            <person name="Reenan R."/>
            <person name="Reily A."/>
            <person name="Remington K.A."/>
            <person name="Rieger T.T."/>
            <person name="Ritchie M.G."/>
            <person name="Robin C."/>
            <person name="Rogers Y.H."/>
            <person name="Rohde C."/>
            <person name="Rozas J."/>
            <person name="Rubenfield M.J."/>
            <person name="Ruiz A."/>
            <person name="Russo S."/>
            <person name="Salzberg S.L."/>
            <person name="Sanchez-Gracia A."/>
            <person name="Saranga D.J."/>
            <person name="Sato H."/>
            <person name="Schaeffer S.W."/>
            <person name="Schatz M.C."/>
            <person name="Schlenke T."/>
            <person name="Schwartz R."/>
            <person name="Segarra C."/>
            <person name="Singh R.S."/>
            <person name="Sirot L."/>
            <person name="Sirota M."/>
            <person name="Sisneros N.B."/>
            <person name="Smith C.D."/>
            <person name="Smith T.F."/>
            <person name="Spieth J."/>
            <person name="Stage D.E."/>
            <person name="Stark A."/>
            <person name="Stephan W."/>
            <person name="Strausberg R.L."/>
            <person name="Strempel S."/>
            <person name="Sturgill D."/>
            <person name="Sutton G."/>
            <person name="Sutton G.G."/>
            <person name="Tao W."/>
            <person name="Teichmann S."/>
            <person name="Tobari Y.N."/>
            <person name="Tomimura Y."/>
            <person name="Tsolas J.M."/>
            <person name="Valente V.L."/>
            <person name="Venter E."/>
            <person name="Venter J.C."/>
            <person name="Vicario S."/>
            <person name="Vieira F.G."/>
            <person name="Vilella A.J."/>
            <person name="Villasante A."/>
            <person name="Walenz B."/>
            <person name="Wang J."/>
            <person name="Wasserman M."/>
            <person name="Watts T."/>
            <person name="Wilson D."/>
            <person name="Wilson R.K."/>
            <person name="Wing R.A."/>
            <person name="Wolfner M.F."/>
            <person name="Wong A."/>
            <person name="Wong G.K."/>
            <person name="Wu C.I."/>
            <person name="Wu G."/>
            <person name="Yamamoto D."/>
            <person name="Yang H.P."/>
            <person name="Yang S.P."/>
            <person name="Yorke J.A."/>
            <person name="Yoshida K."/>
            <person name="Zdobnov E."/>
            <person name="Zhang P."/>
            <person name="Zhang Y."/>
            <person name="Zimin A.V."/>
            <person name="Baldwin J."/>
            <person name="Abdouelleil A."/>
            <person name="Abdulkadir J."/>
            <person name="Abebe A."/>
            <person name="Abera B."/>
            <person name="Abreu J."/>
            <person name="Acer S.C."/>
            <person name="Aftuck L."/>
            <person name="Alexander A."/>
            <person name="An P."/>
            <person name="Anderson E."/>
            <person name="Anderson S."/>
            <person name="Arachi H."/>
            <person name="Azer M."/>
            <person name="Bachantsang P."/>
            <person name="Barry A."/>
            <person name="Bayul T."/>
            <person name="Berlin A."/>
            <person name="Bessette D."/>
            <person name="Bloom T."/>
            <person name="Blye J."/>
            <person name="Boguslavskiy L."/>
            <person name="Bonnet C."/>
            <person name="Boukhgalter B."/>
            <person name="Bourzgui I."/>
            <person name="Brown A."/>
            <person name="Cahill P."/>
            <person name="Channer S."/>
            <person name="Cheshatsang Y."/>
            <person name="Chuda L."/>
            <person name="Citroen M."/>
            <person name="Collymore A."/>
            <person name="Cooke P."/>
            <person name="Costello M."/>
            <person name="D'Aco K."/>
            <person name="Daza R."/>
            <person name="De Haan G."/>
            <person name="DeGray S."/>
            <person name="DeMaso C."/>
            <person name="Dhargay N."/>
            <person name="Dooley K."/>
            <person name="Dooley E."/>
            <person name="Doricent M."/>
            <person name="Dorje P."/>
            <person name="Dorjee K."/>
            <person name="Dupes A."/>
            <person name="Elong R."/>
            <person name="Falk J."/>
            <person name="Farina A."/>
            <person name="Faro S."/>
            <person name="Ferguson D."/>
            <person name="Fisher S."/>
            <person name="Foley C.D."/>
            <person name="Franke A."/>
            <person name="Friedrich D."/>
            <person name="Gadbois L."/>
            <person name="Gearin G."/>
            <person name="Gearin C.R."/>
            <person name="Giannoukos G."/>
            <person name="Goode T."/>
            <person name="Graham J."/>
            <person name="Grandbois E."/>
            <person name="Grewal S."/>
            <person name="Gyaltsen K."/>
            <person name="Hafez N."/>
            <person name="Hagos B."/>
            <person name="Hall J."/>
            <person name="Henson C."/>
            <person name="Hollinger A."/>
            <person name="Honan T."/>
            <person name="Huard M.D."/>
            <person name="Hughes L."/>
            <person name="Hurhula B."/>
            <person name="Husby M.E."/>
            <person name="Kamat A."/>
            <person name="Kanga B."/>
            <person name="Kashin S."/>
            <person name="Khazanovich D."/>
            <person name="Kisner P."/>
            <person name="Lance K."/>
            <person name="Lara M."/>
            <person name="Lee W."/>
            <person name="Lennon N."/>
            <person name="Letendre F."/>
            <person name="LeVine R."/>
            <person name="Lipovsky A."/>
            <person name="Liu X."/>
            <person name="Liu J."/>
            <person name="Liu S."/>
            <person name="Lokyitsang T."/>
            <person name="Lokyitsang Y."/>
            <person name="Lubonja R."/>
            <person name="Lui A."/>
            <person name="MacDonald P."/>
            <person name="Magnisalis V."/>
            <person name="Maru K."/>
            <person name="Matthews C."/>
            <person name="McCusker W."/>
            <person name="McDonough S."/>
            <person name="Mehta T."/>
            <person name="Meldrim J."/>
            <person name="Meneus L."/>
            <person name="Mihai O."/>
            <person name="Mihalev A."/>
            <person name="Mihova T."/>
            <person name="Mittelman R."/>
            <person name="Mlenga V."/>
            <person name="Montmayeur A."/>
            <person name="Mulrain L."/>
            <person name="Navidi A."/>
            <person name="Naylor J."/>
            <person name="Negash T."/>
            <person name="Nguyen T."/>
            <person name="Nguyen N."/>
            <person name="Nicol R."/>
            <person name="Norbu C."/>
            <person name="Norbu N."/>
            <person name="Novod N."/>
            <person name="O'Neill B."/>
            <person name="Osman S."/>
            <person name="Markiewicz E."/>
            <person name="Oyono O.L."/>
            <person name="Patti C."/>
            <person name="Phunkhang P."/>
            <person name="Pierre F."/>
            <person name="Priest M."/>
            <person name="Raghuraman S."/>
            <person name="Rege F."/>
            <person name="Reyes R."/>
            <person name="Rise C."/>
            <person name="Rogov P."/>
            <person name="Ross K."/>
            <person name="Ryan E."/>
            <person name="Settipalli S."/>
            <person name="Shea T."/>
            <person name="Sherpa N."/>
            <person name="Shi L."/>
            <person name="Shih D."/>
            <person name="Sparrow T."/>
            <person name="Spaulding J."/>
            <person name="Stalker J."/>
            <person name="Stange-Thomann N."/>
            <person name="Stavropoulos S."/>
            <person name="Stone C."/>
            <person name="Strader C."/>
            <person name="Tesfaye S."/>
            <person name="Thomson T."/>
            <person name="Thoulutsang Y."/>
            <person name="Thoulutsang D."/>
            <person name="Topham K."/>
            <person name="Topping I."/>
            <person name="Tsamla T."/>
            <person name="Vassiliev H."/>
            <person name="Vo A."/>
            <person name="Wangchuk T."/>
            <person name="Wangdi T."/>
            <person name="Weiand M."/>
            <person name="Wilkinson J."/>
            <person name="Wilson A."/>
            <person name="Yadav S."/>
            <person name="Young G."/>
            <person name="Yu Q."/>
            <person name="Zembek L."/>
            <person name="Zhong D."/>
            <person name="Zimmer A."/>
            <person name="Zwirko Z."/>
            <person name="Jaffe D.B."/>
            <person name="Alvarez P."/>
            <person name="Brockman W."/>
            <person name="Butler J."/>
            <person name="Chin C."/>
            <person name="Gnerre S."/>
            <person name="Grabherr M."/>
            <person name="Kleber M."/>
            <person name="Mauceli E."/>
            <person name="MacCallum I."/>
        </authorList>
    </citation>
    <scope>NUCLEOTIDE SEQUENCE [LARGE SCALE GENOMIC DNA]</scope>
    <source>
        <strain evidence="3">Tucson 14030-0811.24</strain>
    </source>
</reference>
<evidence type="ECO:0000256" key="1">
    <source>
        <dbReference type="SAM" id="Phobius"/>
    </source>
</evidence>
<feature type="transmembrane region" description="Helical" evidence="1">
    <location>
        <begin position="52"/>
        <end position="76"/>
    </location>
</feature>
<dbReference type="PANTHER" id="PTHR36692">
    <property type="entry name" value="PROTEIN SNAKESKIN"/>
    <property type="match status" value="1"/>
</dbReference>
<keyword evidence="1" id="KW-0812">Transmembrane</keyword>
<keyword evidence="3" id="KW-1185">Reference proteome</keyword>
<accession>A0A0Q9X6A7</accession>
<dbReference type="AlphaFoldDB" id="A0A0Q9X6A7"/>
<gene>
    <name evidence="2" type="primary">Dwil\GK27832</name>
    <name evidence="2" type="ORF">Dwil_GK27832</name>
</gene>
<dbReference type="Proteomes" id="UP000007798">
    <property type="component" value="Unassembled WGS sequence"/>
</dbReference>
<name>A0A0Q9X6A7_DROWI</name>
<feature type="transmembrane region" description="Helical" evidence="1">
    <location>
        <begin position="88"/>
        <end position="110"/>
    </location>
</feature>
<dbReference type="EMBL" id="CH964291">
    <property type="protein sequence ID" value="KRG00350.1"/>
    <property type="molecule type" value="Genomic_DNA"/>
</dbReference>
<keyword evidence="1" id="KW-1133">Transmembrane helix</keyword>
<evidence type="ECO:0000313" key="2">
    <source>
        <dbReference type="EMBL" id="KRG00350.1"/>
    </source>
</evidence>
<sequence>MTSIILIESVADHSYSSQAMLICGTLTGYTIICATLALVLGHLLGAKVDRRIDILFAVAGCILFISSGAIILDRWLGSFTVDIDKNSILAAAAFCLANGAIFVADTFVIFHA</sequence>
<dbReference type="GO" id="GO:0019991">
    <property type="term" value="P:septate junction assembly"/>
    <property type="evidence" value="ECO:0007669"/>
    <property type="project" value="InterPro"/>
</dbReference>
<dbReference type="PANTHER" id="PTHR36692:SF2">
    <property type="entry name" value="GEO12064P1"/>
    <property type="match status" value="1"/>
</dbReference>
<dbReference type="GO" id="GO:0005886">
    <property type="term" value="C:plasma membrane"/>
    <property type="evidence" value="ECO:0007669"/>
    <property type="project" value="TreeGrafter"/>
</dbReference>
<dbReference type="InParanoid" id="A0A0Q9X6A7"/>
<proteinExistence type="predicted"/>
<dbReference type="InterPro" id="IPR038976">
    <property type="entry name" value="Ssk"/>
</dbReference>
<dbReference type="OrthoDB" id="6349206at2759"/>
<keyword evidence="1" id="KW-0472">Membrane</keyword>
<feature type="transmembrane region" description="Helical" evidence="1">
    <location>
        <begin position="19"/>
        <end position="40"/>
    </location>
</feature>
<evidence type="ECO:0000313" key="3">
    <source>
        <dbReference type="Proteomes" id="UP000007798"/>
    </source>
</evidence>